<keyword evidence="3" id="KW-0012">Acyltransferase</keyword>
<name>A0A7M7GLT4_STRPU</name>
<accession>A0A7M7GLT4</accession>
<dbReference type="GO" id="GO:0036149">
    <property type="term" value="P:phosphatidylinositol acyl-chain remodeling"/>
    <property type="evidence" value="ECO:0000318"/>
    <property type="project" value="GO_Central"/>
</dbReference>
<dbReference type="PANTHER" id="PTHR10983:SF16">
    <property type="entry name" value="LYSOCARDIOLIPIN ACYLTRANSFERASE 1"/>
    <property type="match status" value="1"/>
</dbReference>
<dbReference type="PANTHER" id="PTHR10983">
    <property type="entry name" value="1-ACYLGLYCEROL-3-PHOSPHATE ACYLTRANSFERASE-RELATED"/>
    <property type="match status" value="1"/>
</dbReference>
<feature type="transmembrane region" description="Helical" evidence="4">
    <location>
        <begin position="310"/>
        <end position="328"/>
    </location>
</feature>
<dbReference type="KEGG" id="spu:577366"/>
<dbReference type="GeneID" id="577366"/>
<evidence type="ECO:0000313" key="6">
    <source>
        <dbReference type="EnsemblMetazoa" id="XP_003728105"/>
    </source>
</evidence>
<dbReference type="CDD" id="cd07990">
    <property type="entry name" value="LPLAT_LCLAT1-like"/>
    <property type="match status" value="1"/>
</dbReference>
<evidence type="ECO:0000256" key="3">
    <source>
        <dbReference type="ARBA" id="ARBA00023315"/>
    </source>
</evidence>
<protein>
    <recommendedName>
        <fullName evidence="5">Phospholipid/glycerol acyltransferase domain-containing protein</fullName>
    </recommendedName>
</protein>
<reference evidence="7" key="1">
    <citation type="submission" date="2015-02" db="EMBL/GenBank/DDBJ databases">
        <title>Genome sequencing for Strongylocentrotus purpuratus.</title>
        <authorList>
            <person name="Murali S."/>
            <person name="Liu Y."/>
            <person name="Vee V."/>
            <person name="English A."/>
            <person name="Wang M."/>
            <person name="Skinner E."/>
            <person name="Han Y."/>
            <person name="Muzny D.M."/>
            <person name="Worley K.C."/>
            <person name="Gibbs R.A."/>
        </authorList>
    </citation>
    <scope>NUCLEOTIDE SEQUENCE</scope>
</reference>
<dbReference type="OrthoDB" id="186786at2759"/>
<feature type="domain" description="Phospholipid/glycerol acyltransferase" evidence="5">
    <location>
        <begin position="82"/>
        <end position="204"/>
    </location>
</feature>
<dbReference type="RefSeq" id="XP_003728105.2">
    <property type="nucleotide sequence ID" value="XM_003728057.3"/>
</dbReference>
<dbReference type="InterPro" id="IPR032098">
    <property type="entry name" value="Acyltransf_C"/>
</dbReference>
<keyword evidence="7" id="KW-1185">Reference proteome</keyword>
<dbReference type="Proteomes" id="UP000007110">
    <property type="component" value="Unassembled WGS sequence"/>
</dbReference>
<dbReference type="Pfam" id="PF01553">
    <property type="entry name" value="Acyltransferase"/>
    <property type="match status" value="1"/>
</dbReference>
<feature type="transmembrane region" description="Helical" evidence="4">
    <location>
        <begin position="12"/>
        <end position="38"/>
    </location>
</feature>
<proteinExistence type="inferred from homology"/>
<feature type="transmembrane region" description="Helical" evidence="4">
    <location>
        <begin position="50"/>
        <end position="67"/>
    </location>
</feature>
<evidence type="ECO:0000256" key="4">
    <source>
        <dbReference type="SAM" id="Phobius"/>
    </source>
</evidence>
<feature type="transmembrane region" description="Helical" evidence="4">
    <location>
        <begin position="334"/>
        <end position="353"/>
    </location>
</feature>
<dbReference type="InterPro" id="IPR002123">
    <property type="entry name" value="Plipid/glycerol_acylTrfase"/>
</dbReference>
<comment type="similarity">
    <text evidence="1">Belongs to the 1-acyl-sn-glycerol-3-phosphate acyltransferase family.</text>
</comment>
<dbReference type="OMA" id="MDRAISY"/>
<dbReference type="AlphaFoldDB" id="A0A7M7GLT4"/>
<sequence length="376" mass="43768">MMVHSKVKGFGTLFLSFYSAFVVSVILMGPMLPLMILAPQIYRRATDRCIGMWMMLPVSLLEVFYGCNFKTIGDKLVPNERSLLILNHRTRIDWLFFISCMMRQTNSSDLKIILKSQLKNAPCIGWSMQVACFIFLSRQWAKDRIWMTTVLKYFSELRYNFQLLLFPEGINFCRTGREISDAYATKNDLPKYKYVLHPHTTGFSFTLDYLKQMKKIDTVYDVTVAYCDVIPEKGEIDFFRGNVPQEMEFLIHKYPVSALPNNKEDLDNWCVEKWKEKEARLEKFYTGAKTFEGQEDGKLENLSTQCLPKVYFVITFWVTLFFGTLYAMFVSSFFFWSVAFIITAYVVMGKYFGGADNLAISSFNFTQDITHKARAT</sequence>
<evidence type="ECO:0000256" key="2">
    <source>
        <dbReference type="ARBA" id="ARBA00022679"/>
    </source>
</evidence>
<keyword evidence="4" id="KW-0812">Transmembrane</keyword>
<dbReference type="SUPFAM" id="SSF69593">
    <property type="entry name" value="Glycerol-3-phosphate (1)-acyltransferase"/>
    <property type="match status" value="1"/>
</dbReference>
<keyword evidence="4" id="KW-1133">Transmembrane helix</keyword>
<dbReference type="InParanoid" id="A0A7M7GLT4"/>
<keyword evidence="2" id="KW-0808">Transferase</keyword>
<reference evidence="6" key="2">
    <citation type="submission" date="2021-01" db="UniProtKB">
        <authorList>
            <consortium name="EnsemblMetazoa"/>
        </authorList>
    </citation>
    <scope>IDENTIFICATION</scope>
</reference>
<evidence type="ECO:0000259" key="5">
    <source>
        <dbReference type="SMART" id="SM00563"/>
    </source>
</evidence>
<dbReference type="GO" id="GO:0005783">
    <property type="term" value="C:endoplasmic reticulum"/>
    <property type="evidence" value="ECO:0000318"/>
    <property type="project" value="GO_Central"/>
</dbReference>
<dbReference type="GO" id="GO:0016746">
    <property type="term" value="F:acyltransferase activity"/>
    <property type="evidence" value="ECO:0000318"/>
    <property type="project" value="GO_Central"/>
</dbReference>
<dbReference type="Pfam" id="PF16076">
    <property type="entry name" value="Acyltransf_C"/>
    <property type="match status" value="1"/>
</dbReference>
<dbReference type="GO" id="GO:0012505">
    <property type="term" value="C:endomembrane system"/>
    <property type="evidence" value="ECO:0000318"/>
    <property type="project" value="GO_Central"/>
</dbReference>
<dbReference type="SMART" id="SM00563">
    <property type="entry name" value="PlsC"/>
    <property type="match status" value="1"/>
</dbReference>
<keyword evidence="4" id="KW-0472">Membrane</keyword>
<organism evidence="6 7">
    <name type="scientific">Strongylocentrotus purpuratus</name>
    <name type="common">Purple sea urchin</name>
    <dbReference type="NCBI Taxonomy" id="7668"/>
    <lineage>
        <taxon>Eukaryota</taxon>
        <taxon>Metazoa</taxon>
        <taxon>Echinodermata</taxon>
        <taxon>Eleutherozoa</taxon>
        <taxon>Echinozoa</taxon>
        <taxon>Echinoidea</taxon>
        <taxon>Euechinoidea</taxon>
        <taxon>Echinacea</taxon>
        <taxon>Camarodonta</taxon>
        <taxon>Echinidea</taxon>
        <taxon>Strongylocentrotidae</taxon>
        <taxon>Strongylocentrotus</taxon>
    </lineage>
</organism>
<evidence type="ECO:0000313" key="7">
    <source>
        <dbReference type="Proteomes" id="UP000007110"/>
    </source>
</evidence>
<evidence type="ECO:0000256" key="1">
    <source>
        <dbReference type="ARBA" id="ARBA00008655"/>
    </source>
</evidence>
<dbReference type="EnsemblMetazoa" id="XM_003728057">
    <property type="protein sequence ID" value="XP_003728105"/>
    <property type="gene ID" value="LOC577366"/>
</dbReference>